<dbReference type="Proteomes" id="UP000681075">
    <property type="component" value="Unassembled WGS sequence"/>
</dbReference>
<organism evidence="2 3">
    <name type="scientific">Roseiterribacter gracilis</name>
    <dbReference type="NCBI Taxonomy" id="2812848"/>
    <lineage>
        <taxon>Bacteria</taxon>
        <taxon>Pseudomonadati</taxon>
        <taxon>Pseudomonadota</taxon>
        <taxon>Alphaproteobacteria</taxon>
        <taxon>Rhodospirillales</taxon>
        <taxon>Roseiterribacteraceae</taxon>
        <taxon>Roseiterribacter</taxon>
    </lineage>
</organism>
<dbReference type="Gene3D" id="3.40.980.10">
    <property type="entry name" value="MoaB/Mog-like domain"/>
    <property type="match status" value="1"/>
</dbReference>
<dbReference type="InterPro" id="IPR050101">
    <property type="entry name" value="CinA"/>
</dbReference>
<comment type="caution">
    <text evidence="2">The sequence shown here is derived from an EMBL/GenBank/DDBJ whole genome shotgun (WGS) entry which is preliminary data.</text>
</comment>
<dbReference type="EMBL" id="BOPV01000001">
    <property type="protein sequence ID" value="GIL41375.1"/>
    <property type="molecule type" value="Genomic_DNA"/>
</dbReference>
<dbReference type="Pfam" id="PF00994">
    <property type="entry name" value="MoCF_biosynth"/>
    <property type="match status" value="1"/>
</dbReference>
<dbReference type="CDD" id="cd00885">
    <property type="entry name" value="cinA"/>
    <property type="match status" value="1"/>
</dbReference>
<evidence type="ECO:0000259" key="1">
    <source>
        <dbReference type="SMART" id="SM00852"/>
    </source>
</evidence>
<reference evidence="2" key="1">
    <citation type="submission" date="2021-02" db="EMBL/GenBank/DDBJ databases">
        <title>Genome sequence of Rhodospirillales sp. strain TMPK1 isolated from soil.</title>
        <authorList>
            <person name="Nakai R."/>
            <person name="Kusada H."/>
            <person name="Tamaki H."/>
        </authorList>
    </citation>
    <scope>NUCLEOTIDE SEQUENCE</scope>
    <source>
        <strain evidence="2">TMPK1</strain>
    </source>
</reference>
<evidence type="ECO:0000313" key="2">
    <source>
        <dbReference type="EMBL" id="GIL41375.1"/>
    </source>
</evidence>
<protein>
    <submittedName>
        <fullName evidence="2">Molybdenum cofactor biosynthesis protein</fullName>
    </submittedName>
</protein>
<dbReference type="RefSeq" id="WP_420244832.1">
    <property type="nucleotide sequence ID" value="NZ_BOPV01000001.1"/>
</dbReference>
<dbReference type="PANTHER" id="PTHR13939:SF0">
    <property type="entry name" value="NMN AMIDOHYDROLASE-LIKE PROTEIN YFAY"/>
    <property type="match status" value="1"/>
</dbReference>
<dbReference type="InterPro" id="IPR036425">
    <property type="entry name" value="MoaB/Mog-like_dom_sf"/>
</dbReference>
<dbReference type="InterPro" id="IPR056596">
    <property type="entry name" value="FLAD1_M"/>
</dbReference>
<dbReference type="SMART" id="SM00852">
    <property type="entry name" value="MoCF_biosynth"/>
    <property type="match status" value="1"/>
</dbReference>
<dbReference type="AlphaFoldDB" id="A0A8S8XJK9"/>
<gene>
    <name evidence="2" type="ORF">TMPK1_36120</name>
</gene>
<dbReference type="InterPro" id="IPR001453">
    <property type="entry name" value="MoaB/Mog_dom"/>
</dbReference>
<dbReference type="PANTHER" id="PTHR13939">
    <property type="entry name" value="NICOTINAMIDE-NUCLEOTIDE AMIDOHYDROLASE PNCC"/>
    <property type="match status" value="1"/>
</dbReference>
<feature type="domain" description="MoaB/Mog" evidence="1">
    <location>
        <begin position="9"/>
        <end position="170"/>
    </location>
</feature>
<sequence>MSETLVQAAILVIGNEILTGRTKDANLPFLAERLEARGIRLAEARVVRDVEDEIIAALDALRGRYDYVFTSGGIGPTHDDLTAAAVARAFGRKLVRDAEAVRRLTVHYGGEEHLTPPRLKMTDIPEGASLIDNPVSAAPGFRVENVFVLAGVPKILQAMYDQLEPSLLGGAPRDKRTVRTALFESRIAEPLAAIAETYAAVEIGSYPWFRLGQGGVALVLRSADAAALTQATDAVIAMCRAQGDEPVAE</sequence>
<evidence type="ECO:0000313" key="3">
    <source>
        <dbReference type="Proteomes" id="UP000681075"/>
    </source>
</evidence>
<accession>A0A8S8XJK9</accession>
<dbReference type="SUPFAM" id="SSF53218">
    <property type="entry name" value="Molybdenum cofactor biosynthesis proteins"/>
    <property type="match status" value="1"/>
</dbReference>
<keyword evidence="3" id="KW-1185">Reference proteome</keyword>
<dbReference type="Pfam" id="PF24102">
    <property type="entry name" value="FLAD1_M"/>
    <property type="match status" value="1"/>
</dbReference>
<name>A0A8S8XJK9_9PROT</name>
<proteinExistence type="predicted"/>